<dbReference type="AlphaFoldDB" id="A0A7J6X121"/>
<name>A0A7J6X121_THATH</name>
<sequence>MFIVIIHATNLDWTLLSKWVAVAVDSHLLLRQFQVFYSFNTSSPRSIFGLTSIIINNKTKTVQLPPPIQFLDLTLLYFTPKRVAVAGVSIHRVSAAATTTIYWYTNNTTRAGTSRG</sequence>
<dbReference type="EMBL" id="JABWDY010008090">
    <property type="protein sequence ID" value="KAF5202468.1"/>
    <property type="molecule type" value="Genomic_DNA"/>
</dbReference>
<dbReference type="Proteomes" id="UP000554482">
    <property type="component" value="Unassembled WGS sequence"/>
</dbReference>
<protein>
    <submittedName>
        <fullName evidence="1">Uncharacterized protein</fullName>
    </submittedName>
</protein>
<accession>A0A7J6X121</accession>
<evidence type="ECO:0000313" key="1">
    <source>
        <dbReference type="EMBL" id="KAF5202468.1"/>
    </source>
</evidence>
<organism evidence="1 2">
    <name type="scientific">Thalictrum thalictroides</name>
    <name type="common">Rue-anemone</name>
    <name type="synonym">Anemone thalictroides</name>
    <dbReference type="NCBI Taxonomy" id="46969"/>
    <lineage>
        <taxon>Eukaryota</taxon>
        <taxon>Viridiplantae</taxon>
        <taxon>Streptophyta</taxon>
        <taxon>Embryophyta</taxon>
        <taxon>Tracheophyta</taxon>
        <taxon>Spermatophyta</taxon>
        <taxon>Magnoliopsida</taxon>
        <taxon>Ranunculales</taxon>
        <taxon>Ranunculaceae</taxon>
        <taxon>Thalictroideae</taxon>
        <taxon>Thalictrum</taxon>
    </lineage>
</organism>
<comment type="caution">
    <text evidence="1">The sequence shown here is derived from an EMBL/GenBank/DDBJ whole genome shotgun (WGS) entry which is preliminary data.</text>
</comment>
<feature type="non-terminal residue" evidence="1">
    <location>
        <position position="1"/>
    </location>
</feature>
<reference evidence="1 2" key="1">
    <citation type="submission" date="2020-06" db="EMBL/GenBank/DDBJ databases">
        <title>Transcriptomic and genomic resources for Thalictrum thalictroides and T. hernandezii: Facilitating candidate gene discovery in an emerging model plant lineage.</title>
        <authorList>
            <person name="Arias T."/>
            <person name="Riano-Pachon D.M."/>
            <person name="Di Stilio V.S."/>
        </authorList>
    </citation>
    <scope>NUCLEOTIDE SEQUENCE [LARGE SCALE GENOMIC DNA]</scope>
    <source>
        <strain evidence="2">cv. WT478/WT964</strain>
        <tissue evidence="1">Leaves</tissue>
    </source>
</reference>
<keyword evidence="2" id="KW-1185">Reference proteome</keyword>
<evidence type="ECO:0000313" key="2">
    <source>
        <dbReference type="Proteomes" id="UP000554482"/>
    </source>
</evidence>
<gene>
    <name evidence="1" type="ORF">FRX31_007948</name>
</gene>
<proteinExistence type="predicted"/>